<dbReference type="AlphaFoldDB" id="A0A3M3EDN3"/>
<dbReference type="PROSITE" id="PS50943">
    <property type="entry name" value="HTH_CROC1"/>
    <property type="match status" value="1"/>
</dbReference>
<dbReference type="SMART" id="SM00530">
    <property type="entry name" value="HTH_XRE"/>
    <property type="match status" value="1"/>
</dbReference>
<dbReference type="Gene3D" id="1.10.260.40">
    <property type="entry name" value="lambda repressor-like DNA-binding domains"/>
    <property type="match status" value="1"/>
</dbReference>
<evidence type="ECO:0000313" key="2">
    <source>
        <dbReference type="EMBL" id="RMM46746.1"/>
    </source>
</evidence>
<dbReference type="InterPro" id="IPR001387">
    <property type="entry name" value="Cro/C1-type_HTH"/>
</dbReference>
<dbReference type="InterPro" id="IPR010982">
    <property type="entry name" value="Lambda_DNA-bd_dom_sf"/>
</dbReference>
<feature type="domain" description="HTH cro/C1-type" evidence="1">
    <location>
        <begin position="52"/>
        <end position="105"/>
    </location>
</feature>
<reference evidence="2 3" key="1">
    <citation type="submission" date="2018-08" db="EMBL/GenBank/DDBJ databases">
        <title>Recombination of ecologically and evolutionarily significant loci maintains genetic cohesion in the Pseudomonas syringae species complex.</title>
        <authorList>
            <person name="Dillon M."/>
            <person name="Thakur S."/>
            <person name="Almeida R.N.D."/>
            <person name="Weir B.S."/>
            <person name="Guttman D.S."/>
        </authorList>
    </citation>
    <scope>NUCLEOTIDE SEQUENCE [LARGE SCALE GENOMIC DNA]</scope>
    <source>
        <strain evidence="2 3">NCPPB2445</strain>
    </source>
</reference>
<dbReference type="STRING" id="47879.AXG94_13140"/>
<dbReference type="OrthoDB" id="5679339at2"/>
<accession>A0A3M3EDN3</accession>
<dbReference type="CDD" id="cd00093">
    <property type="entry name" value="HTH_XRE"/>
    <property type="match status" value="1"/>
</dbReference>
<evidence type="ECO:0000259" key="1">
    <source>
        <dbReference type="PROSITE" id="PS50943"/>
    </source>
</evidence>
<keyword evidence="3" id="KW-1185">Reference proteome</keyword>
<name>A0A3M3EDN3_9PSED</name>
<dbReference type="EMBL" id="RBOJ01000090">
    <property type="protein sequence ID" value="RMM46746.1"/>
    <property type="molecule type" value="Genomic_DNA"/>
</dbReference>
<dbReference type="Proteomes" id="UP000270661">
    <property type="component" value="Unassembled WGS sequence"/>
</dbReference>
<dbReference type="GO" id="GO:0003677">
    <property type="term" value="F:DNA binding"/>
    <property type="evidence" value="ECO:0007669"/>
    <property type="project" value="InterPro"/>
</dbReference>
<evidence type="ECO:0000313" key="3">
    <source>
        <dbReference type="Proteomes" id="UP000270661"/>
    </source>
</evidence>
<organism evidence="2 3">
    <name type="scientific">Pseudomonas corrugata</name>
    <dbReference type="NCBI Taxonomy" id="47879"/>
    <lineage>
        <taxon>Bacteria</taxon>
        <taxon>Pseudomonadati</taxon>
        <taxon>Pseudomonadota</taxon>
        <taxon>Gammaproteobacteria</taxon>
        <taxon>Pseudomonadales</taxon>
        <taxon>Pseudomonadaceae</taxon>
        <taxon>Pseudomonas</taxon>
    </lineage>
</organism>
<dbReference type="Pfam" id="PF01381">
    <property type="entry name" value="HTH_3"/>
    <property type="match status" value="1"/>
</dbReference>
<dbReference type="KEGG" id="pcg:AXG94_13140"/>
<dbReference type="RefSeq" id="WP_053190528.1">
    <property type="nucleotide sequence ID" value="NZ_CP014262.1"/>
</dbReference>
<sequence length="107" mass="11894">MNVPTDIQIINDAEGNPAFVVIPYSQYVAQKLEPELIPHEVVSRIVNGATPIRAWREHLNLTQDDVAKRLGISQPAFAQQESVAKPRRATREKIAAAFGIHADQLEL</sequence>
<dbReference type="SUPFAM" id="SSF47413">
    <property type="entry name" value="lambda repressor-like DNA-binding domains"/>
    <property type="match status" value="1"/>
</dbReference>
<gene>
    <name evidence="2" type="ORF">ALQ77_00551</name>
</gene>
<protein>
    <recommendedName>
        <fullName evidence="1">HTH cro/C1-type domain-containing protein</fullName>
    </recommendedName>
</protein>
<comment type="caution">
    <text evidence="2">The sequence shown here is derived from an EMBL/GenBank/DDBJ whole genome shotgun (WGS) entry which is preliminary data.</text>
</comment>
<proteinExistence type="predicted"/>
<dbReference type="GeneID" id="55645328"/>